<gene>
    <name evidence="6" type="ORF">K0B96_16400</name>
</gene>
<evidence type="ECO:0000313" key="6">
    <source>
        <dbReference type="EMBL" id="QYM78863.1"/>
    </source>
</evidence>
<dbReference type="Pfam" id="PF02630">
    <property type="entry name" value="SCO1-SenC"/>
    <property type="match status" value="1"/>
</dbReference>
<feature type="binding site" evidence="3">
    <location>
        <position position="146"/>
    </location>
    <ligand>
        <name>Cu cation</name>
        <dbReference type="ChEBI" id="CHEBI:23378"/>
    </ligand>
</feature>
<accession>A0A8F9XJN8</accession>
<dbReference type="CDD" id="cd02968">
    <property type="entry name" value="SCO"/>
    <property type="match status" value="1"/>
</dbReference>
<feature type="domain" description="Thioredoxin" evidence="5">
    <location>
        <begin position="108"/>
        <end position="273"/>
    </location>
</feature>
<protein>
    <submittedName>
        <fullName evidence="6">SCO family protein</fullName>
    </submittedName>
</protein>
<dbReference type="InterPro" id="IPR013766">
    <property type="entry name" value="Thioredoxin_domain"/>
</dbReference>
<comment type="similarity">
    <text evidence="1">Belongs to the SCO1/2 family.</text>
</comment>
<evidence type="ECO:0000256" key="3">
    <source>
        <dbReference type="PIRSR" id="PIRSR603782-1"/>
    </source>
</evidence>
<dbReference type="Gene3D" id="2.40.50.320">
    <property type="entry name" value="Copper binding periplasmic protein CusF"/>
    <property type="match status" value="1"/>
</dbReference>
<feature type="disulfide bond" description="Redox-active" evidence="4">
    <location>
        <begin position="146"/>
        <end position="152"/>
    </location>
</feature>
<dbReference type="InterPro" id="IPR021647">
    <property type="entry name" value="CusF_Ec"/>
</dbReference>
<keyword evidence="2 3" id="KW-0186">Copper</keyword>
<dbReference type="AlphaFoldDB" id="A0A8F9XJN8"/>
<evidence type="ECO:0000256" key="2">
    <source>
        <dbReference type="ARBA" id="ARBA00023008"/>
    </source>
</evidence>
<keyword evidence="3" id="KW-0479">Metal-binding</keyword>
<dbReference type="RefSeq" id="WP_220161971.1">
    <property type="nucleotide sequence ID" value="NZ_CP080507.1"/>
</dbReference>
<dbReference type="InterPro" id="IPR003782">
    <property type="entry name" value="SCO1/SenC"/>
</dbReference>
<dbReference type="SUPFAM" id="SSF52833">
    <property type="entry name" value="Thioredoxin-like"/>
    <property type="match status" value="1"/>
</dbReference>
<dbReference type="PROSITE" id="PS51352">
    <property type="entry name" value="THIOREDOXIN_2"/>
    <property type="match status" value="1"/>
</dbReference>
<evidence type="ECO:0000313" key="7">
    <source>
        <dbReference type="Proteomes" id="UP000825051"/>
    </source>
</evidence>
<feature type="binding site" evidence="3">
    <location>
        <position position="237"/>
    </location>
    <ligand>
        <name>Cu cation</name>
        <dbReference type="ChEBI" id="CHEBI:23378"/>
    </ligand>
</feature>
<evidence type="ECO:0000256" key="1">
    <source>
        <dbReference type="ARBA" id="ARBA00010996"/>
    </source>
</evidence>
<dbReference type="PANTHER" id="PTHR12151:SF25">
    <property type="entry name" value="LINALOOL DEHYDRATASE_ISOMERASE DOMAIN-CONTAINING PROTEIN"/>
    <property type="match status" value="1"/>
</dbReference>
<dbReference type="PANTHER" id="PTHR12151">
    <property type="entry name" value="ELECTRON TRANSPORT PROTIN SCO1/SENC FAMILY MEMBER"/>
    <property type="match status" value="1"/>
</dbReference>
<dbReference type="GO" id="GO:0046872">
    <property type="term" value="F:metal ion binding"/>
    <property type="evidence" value="ECO:0007669"/>
    <property type="project" value="UniProtKB-KW"/>
</dbReference>
<dbReference type="Gene3D" id="3.40.30.10">
    <property type="entry name" value="Glutaredoxin"/>
    <property type="match status" value="1"/>
</dbReference>
<evidence type="ECO:0000256" key="4">
    <source>
        <dbReference type="PIRSR" id="PIRSR603782-2"/>
    </source>
</evidence>
<dbReference type="Pfam" id="PF11604">
    <property type="entry name" value="CusF_Ec"/>
    <property type="match status" value="1"/>
</dbReference>
<dbReference type="EMBL" id="CP080507">
    <property type="protein sequence ID" value="QYM78863.1"/>
    <property type="molecule type" value="Genomic_DNA"/>
</dbReference>
<dbReference type="InterPro" id="IPR042230">
    <property type="entry name" value="CusF_sf"/>
</dbReference>
<name>A0A8F9XJN8_9BACT</name>
<feature type="binding site" evidence="3">
    <location>
        <position position="152"/>
    </location>
    <ligand>
        <name>Cu cation</name>
        <dbReference type="ChEBI" id="CHEBI:23378"/>
    </ligand>
</feature>
<dbReference type="KEGG" id="ole:K0B96_16400"/>
<dbReference type="Proteomes" id="UP000825051">
    <property type="component" value="Chromosome"/>
</dbReference>
<proteinExistence type="inferred from homology"/>
<reference evidence="6" key="1">
    <citation type="submission" date="2021-08" db="EMBL/GenBank/DDBJ databases">
        <title>Genome of a novel bacterium of the phylum Verrucomicrobia, Oleiharenicola sp. KSB-15.</title>
        <authorList>
            <person name="Chung J.-H."/>
            <person name="Ahn J.-H."/>
            <person name="Yoon Y."/>
            <person name="Kim D.-Y."/>
            <person name="An S.-H."/>
            <person name="Park I."/>
            <person name="Yeon J."/>
        </authorList>
    </citation>
    <scope>NUCLEOTIDE SEQUENCE</scope>
    <source>
        <strain evidence="6">KSB-15</strain>
    </source>
</reference>
<keyword evidence="4" id="KW-1015">Disulfide bond</keyword>
<evidence type="ECO:0000259" key="5">
    <source>
        <dbReference type="PROSITE" id="PS51352"/>
    </source>
</evidence>
<keyword evidence="7" id="KW-1185">Reference proteome</keyword>
<dbReference type="InterPro" id="IPR036249">
    <property type="entry name" value="Thioredoxin-like_sf"/>
</dbReference>
<sequence length="274" mass="29244">MLLALAGLLVVRAPAADGVHPVTGVVRQAIDADGYIRIAHDNIPGVMPAMTMAFRVARPAEAARLVADDRVRFELHTAGDDWFATAFVVIGSSAPAPAATEAAPRRRVREGDAMPEFSLLNQDGAPLSLAALRGHATIVTFIFTRCPVPEYCPALAFRFAELQKAILTDDRLHAQARLLSITLDPTFDRPAVLKSYGEAVGADLAVWQFATGTPAEIAALTKAFAVFTERNGLTLDHTLCTVLIGPDGTVRQIWRGNGWKTPEVIAAVKAVVGS</sequence>
<organism evidence="6 7">
    <name type="scientific">Horticoccus luteus</name>
    <dbReference type="NCBI Taxonomy" id="2862869"/>
    <lineage>
        <taxon>Bacteria</taxon>
        <taxon>Pseudomonadati</taxon>
        <taxon>Verrucomicrobiota</taxon>
        <taxon>Opitutia</taxon>
        <taxon>Opitutales</taxon>
        <taxon>Opitutaceae</taxon>
        <taxon>Horticoccus</taxon>
    </lineage>
</organism>